<name>A0A846TPC3_9MICC</name>
<protein>
    <submittedName>
        <fullName evidence="2">Twin-arginine translocation signal domain-containing protein</fullName>
    </submittedName>
</protein>
<sequence length="128" mass="12995">MTSHPDRMGACLETPALSQFSRRGLLKGLGLGVGAAAGATLSACASSNSDGAAGASPGQSSPSPQPVAVATTDTYTVGDPVVVKYGTESQRQYGQLWIPQPLPTSAPVAVVMMIHGGGWMATSNLNYM</sequence>
<evidence type="ECO:0000313" key="3">
    <source>
        <dbReference type="Proteomes" id="UP000521379"/>
    </source>
</evidence>
<dbReference type="EMBL" id="JAAVUN010000020">
    <property type="protein sequence ID" value="NKE10283.1"/>
    <property type="molecule type" value="Genomic_DNA"/>
</dbReference>
<dbReference type="InterPro" id="IPR019546">
    <property type="entry name" value="TAT_signal_bac_arc"/>
</dbReference>
<dbReference type="Proteomes" id="UP000521379">
    <property type="component" value="Unassembled WGS sequence"/>
</dbReference>
<evidence type="ECO:0000313" key="2">
    <source>
        <dbReference type="EMBL" id="NKE10283.1"/>
    </source>
</evidence>
<organism evidence="2 3">
    <name type="scientific">Kocuria subflava</name>
    <dbReference type="NCBI Taxonomy" id="1736139"/>
    <lineage>
        <taxon>Bacteria</taxon>
        <taxon>Bacillati</taxon>
        <taxon>Actinomycetota</taxon>
        <taxon>Actinomycetes</taxon>
        <taxon>Micrococcales</taxon>
        <taxon>Micrococcaceae</taxon>
        <taxon>Kocuria</taxon>
    </lineage>
</organism>
<dbReference type="PROSITE" id="PS51318">
    <property type="entry name" value="TAT"/>
    <property type="match status" value="1"/>
</dbReference>
<evidence type="ECO:0000256" key="1">
    <source>
        <dbReference type="SAM" id="MobiDB-lite"/>
    </source>
</evidence>
<keyword evidence="3" id="KW-1185">Reference proteome</keyword>
<dbReference type="Gene3D" id="3.40.50.1820">
    <property type="entry name" value="alpha/beta hydrolase"/>
    <property type="match status" value="1"/>
</dbReference>
<feature type="region of interest" description="Disordered" evidence="1">
    <location>
        <begin position="45"/>
        <end position="68"/>
    </location>
</feature>
<gene>
    <name evidence="2" type="ORF">GTW58_10140</name>
</gene>
<dbReference type="InterPro" id="IPR006311">
    <property type="entry name" value="TAT_signal"/>
</dbReference>
<dbReference type="NCBIfam" id="TIGR01409">
    <property type="entry name" value="TAT_signal_seq"/>
    <property type="match status" value="1"/>
</dbReference>
<dbReference type="SUPFAM" id="SSF53474">
    <property type="entry name" value="alpha/beta-Hydrolases"/>
    <property type="match status" value="1"/>
</dbReference>
<dbReference type="AlphaFoldDB" id="A0A846TPC3"/>
<dbReference type="InterPro" id="IPR029058">
    <property type="entry name" value="AB_hydrolase_fold"/>
</dbReference>
<dbReference type="RefSeq" id="WP_119933361.1">
    <property type="nucleotide sequence ID" value="NZ_JAAVUN010000020.1"/>
</dbReference>
<accession>A0A846TPC3</accession>
<comment type="caution">
    <text evidence="2">The sequence shown here is derived from an EMBL/GenBank/DDBJ whole genome shotgun (WGS) entry which is preliminary data.</text>
</comment>
<reference evidence="2 3" key="1">
    <citation type="submission" date="2020-02" db="EMBL/GenBank/DDBJ databases">
        <authorList>
            <person name="Sun Q."/>
        </authorList>
    </citation>
    <scope>NUCLEOTIDE SEQUENCE [LARGE SCALE GENOMIC DNA]</scope>
    <source>
        <strain evidence="2 3">YIM 13062</strain>
    </source>
</reference>
<proteinExistence type="predicted"/>